<dbReference type="FunFam" id="3.40.50.970:FF:000007">
    <property type="entry name" value="Acetolactate synthase"/>
    <property type="match status" value="1"/>
</dbReference>
<evidence type="ECO:0000259" key="5">
    <source>
        <dbReference type="Pfam" id="PF00205"/>
    </source>
</evidence>
<dbReference type="SUPFAM" id="SSF52518">
    <property type="entry name" value="Thiamin diphosphate-binding fold (THDP-binding)"/>
    <property type="match status" value="2"/>
</dbReference>
<comment type="cofactor">
    <cofactor evidence="1">
        <name>thiamine diphosphate</name>
        <dbReference type="ChEBI" id="CHEBI:58937"/>
    </cofactor>
</comment>
<evidence type="ECO:0000256" key="1">
    <source>
        <dbReference type="ARBA" id="ARBA00001964"/>
    </source>
</evidence>
<comment type="similarity">
    <text evidence="2 4">Belongs to the TPP enzyme family.</text>
</comment>
<dbReference type="CDD" id="cd02004">
    <property type="entry name" value="TPP_BZL_OCoD_HPCL"/>
    <property type="match status" value="1"/>
</dbReference>
<accession>A0A9J7AYV2</accession>
<dbReference type="InterPro" id="IPR029061">
    <property type="entry name" value="THDP-binding"/>
</dbReference>
<dbReference type="Gene3D" id="3.40.50.1220">
    <property type="entry name" value="TPP-binding domain"/>
    <property type="match status" value="1"/>
</dbReference>
<dbReference type="GO" id="GO:0050660">
    <property type="term" value="F:flavin adenine dinucleotide binding"/>
    <property type="evidence" value="ECO:0007669"/>
    <property type="project" value="TreeGrafter"/>
</dbReference>
<dbReference type="GO" id="GO:0003984">
    <property type="term" value="F:acetolactate synthase activity"/>
    <property type="evidence" value="ECO:0007669"/>
    <property type="project" value="TreeGrafter"/>
</dbReference>
<dbReference type="InterPro" id="IPR012001">
    <property type="entry name" value="Thiamin_PyroP_enz_TPP-bd_dom"/>
</dbReference>
<dbReference type="Pfam" id="PF02776">
    <property type="entry name" value="TPP_enzyme_N"/>
    <property type="match status" value="1"/>
</dbReference>
<protein>
    <submittedName>
        <fullName evidence="8">Thiamine pyrophosphate-binding protein</fullName>
    </submittedName>
</protein>
<dbReference type="Pfam" id="PF00205">
    <property type="entry name" value="TPP_enzyme_M"/>
    <property type="match status" value="1"/>
</dbReference>
<dbReference type="EMBL" id="CP102480">
    <property type="protein sequence ID" value="UUX50613.1"/>
    <property type="molecule type" value="Genomic_DNA"/>
</dbReference>
<dbReference type="Pfam" id="PF02775">
    <property type="entry name" value="TPP_enzyme_C"/>
    <property type="match status" value="1"/>
</dbReference>
<dbReference type="GO" id="GO:0030976">
    <property type="term" value="F:thiamine pyrophosphate binding"/>
    <property type="evidence" value="ECO:0007669"/>
    <property type="project" value="InterPro"/>
</dbReference>
<evidence type="ECO:0000256" key="2">
    <source>
        <dbReference type="ARBA" id="ARBA00007812"/>
    </source>
</evidence>
<evidence type="ECO:0000259" key="7">
    <source>
        <dbReference type="Pfam" id="PF02776"/>
    </source>
</evidence>
<evidence type="ECO:0000256" key="4">
    <source>
        <dbReference type="RuleBase" id="RU362132"/>
    </source>
</evidence>
<evidence type="ECO:0000259" key="6">
    <source>
        <dbReference type="Pfam" id="PF02775"/>
    </source>
</evidence>
<dbReference type="CDD" id="cd07035">
    <property type="entry name" value="TPP_PYR_POX_like"/>
    <property type="match status" value="1"/>
</dbReference>
<dbReference type="InterPro" id="IPR029035">
    <property type="entry name" value="DHS-like_NAD/FAD-binding_dom"/>
</dbReference>
<feature type="domain" description="Thiamine pyrophosphate enzyme TPP-binding" evidence="6">
    <location>
        <begin position="403"/>
        <end position="554"/>
    </location>
</feature>
<evidence type="ECO:0000256" key="3">
    <source>
        <dbReference type="ARBA" id="ARBA00023052"/>
    </source>
</evidence>
<dbReference type="GO" id="GO:0009097">
    <property type="term" value="P:isoleucine biosynthetic process"/>
    <property type="evidence" value="ECO:0007669"/>
    <property type="project" value="TreeGrafter"/>
</dbReference>
<dbReference type="InterPro" id="IPR012000">
    <property type="entry name" value="Thiamin_PyroP_enz_cen_dom"/>
</dbReference>
<dbReference type="AlphaFoldDB" id="A0A9J7AYV2"/>
<dbReference type="PANTHER" id="PTHR18968">
    <property type="entry name" value="THIAMINE PYROPHOSPHATE ENZYMES"/>
    <property type="match status" value="1"/>
</dbReference>
<evidence type="ECO:0000313" key="9">
    <source>
        <dbReference type="Proteomes" id="UP001060336"/>
    </source>
</evidence>
<dbReference type="RefSeq" id="WP_257769808.1">
    <property type="nucleotide sequence ID" value="NZ_CP102480.1"/>
</dbReference>
<proteinExistence type="inferred from homology"/>
<dbReference type="GO" id="GO:0005948">
    <property type="term" value="C:acetolactate synthase complex"/>
    <property type="evidence" value="ECO:0007669"/>
    <property type="project" value="TreeGrafter"/>
</dbReference>
<reference evidence="8" key="1">
    <citation type="submission" date="2022-08" db="EMBL/GenBank/DDBJ databases">
        <title>Nisaea acidiphila sp. nov., isolated from a marine algal debris and emended description of the genus Nisaea Urios et al. 2008.</title>
        <authorList>
            <person name="Kwon K."/>
        </authorList>
    </citation>
    <scope>NUCLEOTIDE SEQUENCE</scope>
    <source>
        <strain evidence="8">MEBiC11861</strain>
    </source>
</reference>
<dbReference type="Proteomes" id="UP001060336">
    <property type="component" value="Chromosome"/>
</dbReference>
<name>A0A9J7AYV2_9PROT</name>
<keyword evidence="3 4" id="KW-0786">Thiamine pyrophosphate</keyword>
<dbReference type="PANTHER" id="PTHR18968:SF166">
    <property type="entry name" value="2-HYDROXYACYL-COA LYASE 2"/>
    <property type="match status" value="1"/>
</dbReference>
<organism evidence="8 9">
    <name type="scientific">Nisaea acidiphila</name>
    <dbReference type="NCBI Taxonomy" id="1862145"/>
    <lineage>
        <taxon>Bacteria</taxon>
        <taxon>Pseudomonadati</taxon>
        <taxon>Pseudomonadota</taxon>
        <taxon>Alphaproteobacteria</taxon>
        <taxon>Rhodospirillales</taxon>
        <taxon>Thalassobaculaceae</taxon>
        <taxon>Nisaea</taxon>
    </lineage>
</organism>
<dbReference type="SUPFAM" id="SSF52467">
    <property type="entry name" value="DHS-like NAD/FAD-binding domain"/>
    <property type="match status" value="1"/>
</dbReference>
<gene>
    <name evidence="8" type="ORF">NUH88_02715</name>
</gene>
<evidence type="ECO:0000313" key="8">
    <source>
        <dbReference type="EMBL" id="UUX50613.1"/>
    </source>
</evidence>
<dbReference type="GO" id="GO:0000287">
    <property type="term" value="F:magnesium ion binding"/>
    <property type="evidence" value="ECO:0007669"/>
    <property type="project" value="InterPro"/>
</dbReference>
<feature type="domain" description="Thiamine pyrophosphate enzyme N-terminal TPP-binding" evidence="7">
    <location>
        <begin position="20"/>
        <end position="129"/>
    </location>
</feature>
<dbReference type="GO" id="GO:0009099">
    <property type="term" value="P:L-valine biosynthetic process"/>
    <property type="evidence" value="ECO:0007669"/>
    <property type="project" value="TreeGrafter"/>
</dbReference>
<dbReference type="Gene3D" id="3.40.50.970">
    <property type="match status" value="2"/>
</dbReference>
<dbReference type="InterPro" id="IPR011766">
    <property type="entry name" value="TPP_enzyme_TPP-bd"/>
</dbReference>
<sequence length="574" mass="61473">MSDTATDTLKEKDRSGEVVSGGHLVAKALKNEGVDTIFTLCGGHIIDIYDGCVDEGIRIIDVRHEQVAAHAADGYARQTGKLGCVVTTAGPGCTNAITGVATAFRSESPVLHIGGQGALTQHKMGSLQDLPHVDIMAPITKFSAGVRSTERAGDMVSMAARECFAGAYGPSYLEIPRDVLDREVPISSAVIPEPGKYRASVKSIGDPADIEKLADLIVKAERPAILVGSQVWMSRGHQEAIDLVKDLNIACYMNGAARGMLPQTDSHYFNRTRRLAFQKADLLLIVGTPFDFRMGYGKRIREDLTLVQIDQDYRTVGKNRDVDLGLAGDPGAILAAVHAAIKGRVDNGSKGREGWLKELKAAEEAATEKLMPLFLSDQSPIHPYRVAWELNEFLTDKTVYIGDGGDVVTISAQAVAPKAPGNWMDPGALGSLGVGTGFAIAAGLANPDKEILCYYGDGSFGMTAFDMETANRFGVPYIAVIGNNSSMNQIRYGQIAKYGEQRGNVGNKLGDIPFSKFAEMLGGHGEEVHEAGQIAAALQRAREAVKSTGKSAVVNIWVDPNEYAPGTKNQTMYK</sequence>
<dbReference type="KEGG" id="naci:NUH88_02715"/>
<keyword evidence="9" id="KW-1185">Reference proteome</keyword>
<feature type="domain" description="Thiamine pyrophosphate enzyme central" evidence="5">
    <location>
        <begin position="210"/>
        <end position="336"/>
    </location>
</feature>
<dbReference type="InterPro" id="IPR045229">
    <property type="entry name" value="TPP_enz"/>
</dbReference>